<dbReference type="EMBL" id="BHXQ01000001">
    <property type="protein sequence ID" value="GCC50377.1"/>
    <property type="molecule type" value="Genomic_DNA"/>
</dbReference>
<evidence type="ECO:0000313" key="1">
    <source>
        <dbReference type="EMBL" id="GCC50377.1"/>
    </source>
</evidence>
<sequence length="116" mass="12867">MSADNPERAKTFYKKLFNWKFDAAPGSMNYSMIKTNDLTGQKGLGGGMAKRDKTERPGIINYVGVVSVDDTIKRVELLGGKIIQPKQAVPGFGYLATCIDTEDNLFGLFQEEIQTR</sequence>
<dbReference type="PANTHER" id="PTHR33993:SF2">
    <property type="entry name" value="VOC DOMAIN-CONTAINING PROTEIN"/>
    <property type="match status" value="1"/>
</dbReference>
<protein>
    <submittedName>
        <fullName evidence="1">VOC family protein</fullName>
    </submittedName>
</protein>
<comment type="caution">
    <text evidence="1">The sequence shown here is derived from an EMBL/GenBank/DDBJ whole genome shotgun (WGS) entry which is preliminary data.</text>
</comment>
<evidence type="ECO:0000313" key="2">
    <source>
        <dbReference type="Proteomes" id="UP000288227"/>
    </source>
</evidence>
<organism evidence="1 2">
    <name type="scientific">Chryseotalea sanaruensis</name>
    <dbReference type="NCBI Taxonomy" id="2482724"/>
    <lineage>
        <taxon>Bacteria</taxon>
        <taxon>Pseudomonadati</taxon>
        <taxon>Bacteroidota</taxon>
        <taxon>Cytophagia</taxon>
        <taxon>Cytophagales</taxon>
        <taxon>Chryseotaleaceae</taxon>
        <taxon>Chryseotalea</taxon>
    </lineage>
</organism>
<dbReference type="AlphaFoldDB" id="A0A401U671"/>
<gene>
    <name evidence="1" type="ORF">SanaruYs_05920</name>
</gene>
<dbReference type="InterPro" id="IPR052164">
    <property type="entry name" value="Anthracycline_SecMetBiosynth"/>
</dbReference>
<accession>A0A401U671</accession>
<dbReference type="Proteomes" id="UP000288227">
    <property type="component" value="Unassembled WGS sequence"/>
</dbReference>
<name>A0A401U671_9BACT</name>
<reference evidence="1 2" key="1">
    <citation type="submission" date="2018-11" db="EMBL/GenBank/DDBJ databases">
        <title>Chryseotalea sanarue gen. nov., sp., nov., a member of the family Cytophagaceae, isolated from a brackish lake in Hamamatsu Japan.</title>
        <authorList>
            <person name="Maejima Y."/>
            <person name="Iino T."/>
            <person name="Muraguchi Y."/>
            <person name="Fukuda K."/>
            <person name="Ohkuma M."/>
            <person name="Moriuchi R."/>
            <person name="Dohra H."/>
            <person name="Kimbara K."/>
            <person name="Shintani M."/>
        </authorList>
    </citation>
    <scope>NUCLEOTIDE SEQUENCE [LARGE SCALE GENOMIC DNA]</scope>
    <source>
        <strain evidence="1 2">Ys</strain>
    </source>
</reference>
<proteinExistence type="predicted"/>
<dbReference type="InterPro" id="IPR029068">
    <property type="entry name" value="Glyas_Bleomycin-R_OHBP_Dase"/>
</dbReference>
<dbReference type="PANTHER" id="PTHR33993">
    <property type="entry name" value="GLYOXALASE-RELATED"/>
    <property type="match status" value="1"/>
</dbReference>
<dbReference type="CDD" id="cd07247">
    <property type="entry name" value="SgaA_N_like"/>
    <property type="match status" value="1"/>
</dbReference>
<dbReference type="SUPFAM" id="SSF54593">
    <property type="entry name" value="Glyoxalase/Bleomycin resistance protein/Dihydroxybiphenyl dioxygenase"/>
    <property type="match status" value="1"/>
</dbReference>
<keyword evidence="2" id="KW-1185">Reference proteome</keyword>
<dbReference type="Gene3D" id="3.10.180.10">
    <property type="entry name" value="2,3-Dihydroxybiphenyl 1,2-Dioxygenase, domain 1"/>
    <property type="match status" value="1"/>
</dbReference>